<name>K9YWM8_DACS8</name>
<evidence type="ECO:0000256" key="9">
    <source>
        <dbReference type="ARBA" id="ARBA00026057"/>
    </source>
</evidence>
<feature type="coiled-coil region" evidence="12">
    <location>
        <begin position="422"/>
        <end position="545"/>
    </location>
</feature>
<reference evidence="15" key="1">
    <citation type="submission" date="2012-04" db="EMBL/GenBank/DDBJ databases">
        <title>Finished genome of Dactylococcopsis salina PCC 8305.</title>
        <authorList>
            <consortium name="US DOE Joint Genome Institute"/>
            <person name="Gugger M."/>
            <person name="Coursin T."/>
            <person name="Rippka R."/>
            <person name="Tandeau De Marsac N."/>
            <person name="Huntemann M."/>
            <person name="Wei C.-L."/>
            <person name="Han J."/>
            <person name="Detter J.C."/>
            <person name="Han C."/>
            <person name="Tapia R."/>
            <person name="Daligault H."/>
            <person name="Chen A."/>
            <person name="Krypides N."/>
            <person name="Mavromatis K."/>
            <person name="Markowitz V."/>
            <person name="Szeto E."/>
            <person name="Ivanova N."/>
            <person name="Ovchinnikova G."/>
            <person name="Pagani I."/>
            <person name="Pati A."/>
            <person name="Goodwin L."/>
            <person name="Peters L."/>
            <person name="Pitluck S."/>
            <person name="Woyke T."/>
            <person name="Kerfeld C."/>
        </authorList>
    </citation>
    <scope>NUCLEOTIDE SEQUENCE [LARGE SCALE GENOMIC DNA]</scope>
    <source>
        <strain evidence="15">PCC 8305</strain>
    </source>
</reference>
<feature type="region of interest" description="Disordered" evidence="13">
    <location>
        <begin position="145"/>
        <end position="188"/>
    </location>
</feature>
<dbReference type="CDD" id="cd19499">
    <property type="entry name" value="RecA-like_ClpB_Hsp104-like"/>
    <property type="match status" value="1"/>
</dbReference>
<keyword evidence="12" id="KW-0963">Cytoplasm</keyword>
<comment type="subcellular location">
    <subcellularLocation>
        <location evidence="1 12">Cytoplasm</location>
    </subcellularLocation>
</comment>
<dbReference type="Gene3D" id="1.10.1780.10">
    <property type="entry name" value="Clp, N-terminal domain"/>
    <property type="match status" value="1"/>
</dbReference>
<dbReference type="AlphaFoldDB" id="K9YWM8"/>
<dbReference type="HOGENOM" id="CLU_005070_4_0_3"/>
<dbReference type="PATRIC" id="fig|13035.3.peg.3126"/>
<evidence type="ECO:0000256" key="4">
    <source>
        <dbReference type="ARBA" id="ARBA00022741"/>
    </source>
</evidence>
<evidence type="ECO:0000256" key="12">
    <source>
        <dbReference type="RuleBase" id="RU362034"/>
    </source>
</evidence>
<dbReference type="SMART" id="SM01086">
    <property type="entry name" value="ClpB_D2-small"/>
    <property type="match status" value="1"/>
</dbReference>
<dbReference type="STRING" id="13035.Dacsa_2739"/>
<keyword evidence="16" id="KW-1185">Reference proteome</keyword>
<dbReference type="InterPro" id="IPR018368">
    <property type="entry name" value="ClpA/B_CS1"/>
</dbReference>
<dbReference type="PRINTS" id="PR00300">
    <property type="entry name" value="CLPPROTEASEA"/>
</dbReference>
<evidence type="ECO:0000256" key="5">
    <source>
        <dbReference type="ARBA" id="ARBA00022840"/>
    </source>
</evidence>
<dbReference type="FunFam" id="3.40.50.300:FF:000010">
    <property type="entry name" value="Chaperone clpB 1, putative"/>
    <property type="match status" value="1"/>
</dbReference>
<dbReference type="Pfam" id="PF00004">
    <property type="entry name" value="AAA"/>
    <property type="match status" value="1"/>
</dbReference>
<dbReference type="RefSeq" id="WP_015230303.1">
    <property type="nucleotide sequence ID" value="NC_019780.1"/>
</dbReference>
<evidence type="ECO:0000313" key="15">
    <source>
        <dbReference type="EMBL" id="AFZ51314.1"/>
    </source>
</evidence>
<dbReference type="EMBL" id="CP003944">
    <property type="protein sequence ID" value="AFZ51314.1"/>
    <property type="molecule type" value="Genomic_DNA"/>
</dbReference>
<dbReference type="SMART" id="SM00382">
    <property type="entry name" value="AAA"/>
    <property type="match status" value="2"/>
</dbReference>
<dbReference type="Gene3D" id="3.40.50.300">
    <property type="entry name" value="P-loop containing nucleotide triphosphate hydrolases"/>
    <property type="match status" value="3"/>
</dbReference>
<dbReference type="Pfam" id="PF10431">
    <property type="entry name" value="ClpB_D2-small"/>
    <property type="match status" value="1"/>
</dbReference>
<dbReference type="FunFam" id="1.10.8.60:FF:000017">
    <property type="entry name" value="ATP-dependent chaperone ClpB"/>
    <property type="match status" value="1"/>
</dbReference>
<evidence type="ECO:0000256" key="11">
    <source>
        <dbReference type="RuleBase" id="RU004432"/>
    </source>
</evidence>
<evidence type="ECO:0000256" key="7">
    <source>
        <dbReference type="ARBA" id="ARBA00023054"/>
    </source>
</evidence>
<dbReference type="GO" id="GO:0016887">
    <property type="term" value="F:ATP hydrolysis activity"/>
    <property type="evidence" value="ECO:0007669"/>
    <property type="project" value="InterPro"/>
</dbReference>
<dbReference type="SUPFAM" id="SSF52540">
    <property type="entry name" value="P-loop containing nucleoside triphosphate hydrolases"/>
    <property type="match status" value="2"/>
</dbReference>
<keyword evidence="8 11" id="KW-0143">Chaperone</keyword>
<dbReference type="PROSITE" id="PS00871">
    <property type="entry name" value="CLPAB_2"/>
    <property type="match status" value="1"/>
</dbReference>
<evidence type="ECO:0000256" key="6">
    <source>
        <dbReference type="ARBA" id="ARBA00023016"/>
    </source>
</evidence>
<dbReference type="PANTHER" id="PTHR11638">
    <property type="entry name" value="ATP-DEPENDENT CLP PROTEASE"/>
    <property type="match status" value="1"/>
</dbReference>
<evidence type="ECO:0000259" key="14">
    <source>
        <dbReference type="PROSITE" id="PS51903"/>
    </source>
</evidence>
<dbReference type="InterPro" id="IPR041546">
    <property type="entry name" value="ClpA/ClpB_AAA_lid"/>
</dbReference>
<comment type="subunit">
    <text evidence="9">Homohexamer. The oligomerization is ATP-dependent.</text>
</comment>
<keyword evidence="5 11" id="KW-0067">ATP-binding</keyword>
<gene>
    <name evidence="12" type="primary">clpB</name>
    <name evidence="15" type="ORF">Dacsa_2739</name>
</gene>
<keyword evidence="4 11" id="KW-0547">Nucleotide-binding</keyword>
<dbReference type="SUPFAM" id="SSF81923">
    <property type="entry name" value="Double Clp-N motif"/>
    <property type="match status" value="1"/>
</dbReference>
<dbReference type="PROSITE" id="PS51903">
    <property type="entry name" value="CLP_R"/>
    <property type="match status" value="1"/>
</dbReference>
<dbReference type="FunFam" id="3.40.50.300:FF:000025">
    <property type="entry name" value="ATP-dependent Clp protease subunit"/>
    <property type="match status" value="1"/>
</dbReference>
<evidence type="ECO:0000256" key="10">
    <source>
        <dbReference type="PROSITE-ProRule" id="PRU01251"/>
    </source>
</evidence>
<dbReference type="KEGG" id="dsl:Dacsa_2739"/>
<dbReference type="GO" id="GO:0034605">
    <property type="term" value="P:cellular response to heat"/>
    <property type="evidence" value="ECO:0007669"/>
    <property type="project" value="TreeGrafter"/>
</dbReference>
<evidence type="ECO:0000313" key="16">
    <source>
        <dbReference type="Proteomes" id="UP000010482"/>
    </source>
</evidence>
<dbReference type="InterPro" id="IPR004176">
    <property type="entry name" value="Clp_R_N"/>
</dbReference>
<comment type="similarity">
    <text evidence="2 11">Belongs to the ClpA/ClpB family.</text>
</comment>
<dbReference type="GO" id="GO:0042026">
    <property type="term" value="P:protein refolding"/>
    <property type="evidence" value="ECO:0007669"/>
    <property type="project" value="UniProtKB-UniRule"/>
</dbReference>
<keyword evidence="7 12" id="KW-0175">Coiled coil</keyword>
<proteinExistence type="inferred from homology"/>
<protein>
    <recommendedName>
        <fullName evidence="12">Chaperone protein ClpB</fullName>
    </recommendedName>
</protein>
<dbReference type="Pfam" id="PF17871">
    <property type="entry name" value="AAA_lid_9"/>
    <property type="match status" value="1"/>
</dbReference>
<dbReference type="OrthoDB" id="9803641at2"/>
<dbReference type="InterPro" id="IPR017730">
    <property type="entry name" value="Chaperonin_ClpB"/>
</dbReference>
<dbReference type="InterPro" id="IPR003593">
    <property type="entry name" value="AAA+_ATPase"/>
</dbReference>
<dbReference type="PROSITE" id="PS00870">
    <property type="entry name" value="CLPAB_1"/>
    <property type="match status" value="1"/>
</dbReference>
<organism evidence="15 16">
    <name type="scientific">Dactylococcopsis salina (strain PCC 8305)</name>
    <name type="common">Myxobactron salinum</name>
    <dbReference type="NCBI Taxonomy" id="13035"/>
    <lineage>
        <taxon>Bacteria</taxon>
        <taxon>Bacillati</taxon>
        <taxon>Cyanobacteriota</taxon>
        <taxon>Cyanophyceae</taxon>
        <taxon>Nodosilineales</taxon>
        <taxon>Cymatolegaceae</taxon>
        <taxon>Dactylococcopsis</taxon>
    </lineage>
</organism>
<feature type="domain" description="Clp R" evidence="14">
    <location>
        <begin position="6"/>
        <end position="147"/>
    </location>
</feature>
<dbReference type="InterPro" id="IPR036628">
    <property type="entry name" value="Clp_N_dom_sf"/>
</dbReference>
<dbReference type="FunFam" id="3.40.50.300:FF:000120">
    <property type="entry name" value="ATP-dependent chaperone ClpB"/>
    <property type="match status" value="1"/>
</dbReference>
<comment type="function">
    <text evidence="12">Part of a stress-induced multi-chaperone system, it is involved in the recovery of the cell from heat-induced damage, in cooperation with DnaK, DnaJ and GrpE.</text>
</comment>
<accession>K9YWM8</accession>
<evidence type="ECO:0000256" key="13">
    <source>
        <dbReference type="SAM" id="MobiDB-lite"/>
    </source>
</evidence>
<dbReference type="InterPro" id="IPR050130">
    <property type="entry name" value="ClpA_ClpB"/>
</dbReference>
<sequence>MQPTDPSKFTQQAWDVIVDSQEVARRFKNQELEVEHLMLTLFSTEGVANQILEAKKIDVSRLQQQLEVFTNRQRKSMRVEQLYLGRGLDQLLDRAEKARQSWEDEVIGVEHLLLGFAEDDRVGRRVLRPYSVDPQDIEAAIKEFRANRPPDQESAAEGEQEKEKEEEQTPLEKYGRDLTEQASGGKLDPVIGRDEEIRRVVQVLSRRSKNNPVLIGEPGVGKTAIAEGLAQRIVNGDVPDSLKNRSLIALDMGSLIAGAKYRGEFEDRLRKVLHEVTHSEGQIVLFIDELQTVVGTGSGQGTMDAGNLLKPMLARGELRCIGATTLDEYRKHIEKDPALERRFQQVYVKQPDVEATVSILRGLKERYEVHHGVKITDSALVAAASLSDRYITERFLPDKAIDLVDEAAAKLKMEITSKPTELESIDRRLMQLQMEKLSLEGEDELAKNNSSAYRSAKERLEKIQQEMEELESSQKELSSQWQSEKQMLEEINALKEEEDQLRVQVEQAEREYDLEKAAQLKYGQLEGLQRQRENKESKLLDMQSQGRTLLREQVTESDIAEIVAKWTSIPVNRLLESERQRLLGLEGYLHERVIGQKEAVSAVSAAIRRARAGMKDPARPIGSFLFMGPTGVGKTELARAMAEFLFDTEESLIRIDMSEYMEKHSVSRLVGAPPGYVGYEEGGQLSEQIRRRPYSVVLLDEVEKAHPDVFNILLQVLDDGRITDSQGRVIDFRNTIIVMTSNIGGDDILQFSQEDSQYEQMRKKVLEALRTHFRPEFLNRIDDLIIFHTLKREELAEIITIQLRRIEKLLSQQKLTIKLTAAAQNYLVDVGYDPVYGARPLKRAIQRELENPIATKILEMAFGEGDTILVDCVENQLVFKKEEEAPSVAVEVVS</sequence>
<keyword evidence="6 12" id="KW-0346">Stress response</keyword>
<dbReference type="Proteomes" id="UP000010482">
    <property type="component" value="Chromosome"/>
</dbReference>
<dbReference type="GO" id="GO:0005737">
    <property type="term" value="C:cytoplasm"/>
    <property type="evidence" value="ECO:0007669"/>
    <property type="project" value="UniProtKB-SubCell"/>
</dbReference>
<dbReference type="eggNOG" id="COG0542">
    <property type="taxonomic scope" value="Bacteria"/>
</dbReference>
<dbReference type="Pfam" id="PF07724">
    <property type="entry name" value="AAA_2"/>
    <property type="match status" value="1"/>
</dbReference>
<keyword evidence="3 10" id="KW-0677">Repeat</keyword>
<evidence type="ECO:0000256" key="1">
    <source>
        <dbReference type="ARBA" id="ARBA00004496"/>
    </source>
</evidence>
<dbReference type="InterPro" id="IPR027417">
    <property type="entry name" value="P-loop_NTPase"/>
</dbReference>
<dbReference type="GO" id="GO:0005524">
    <property type="term" value="F:ATP binding"/>
    <property type="evidence" value="ECO:0007669"/>
    <property type="project" value="UniProtKB-UniRule"/>
</dbReference>
<dbReference type="CDD" id="cd00009">
    <property type="entry name" value="AAA"/>
    <property type="match status" value="1"/>
</dbReference>
<dbReference type="NCBIfam" id="TIGR03346">
    <property type="entry name" value="chaperone_ClpB"/>
    <property type="match status" value="1"/>
</dbReference>
<evidence type="ECO:0000256" key="3">
    <source>
        <dbReference type="ARBA" id="ARBA00022737"/>
    </source>
</evidence>
<comment type="subunit">
    <text evidence="12">Homohexamer; The oligomerization is ATP-dependent.</text>
</comment>
<dbReference type="InterPro" id="IPR028299">
    <property type="entry name" value="ClpA/B_CS2"/>
</dbReference>
<evidence type="ECO:0000256" key="8">
    <source>
        <dbReference type="ARBA" id="ARBA00023186"/>
    </source>
</evidence>
<dbReference type="InterPro" id="IPR003959">
    <property type="entry name" value="ATPase_AAA_core"/>
</dbReference>
<dbReference type="Gene3D" id="1.10.8.60">
    <property type="match status" value="1"/>
</dbReference>
<dbReference type="InterPro" id="IPR001270">
    <property type="entry name" value="ClpA/B"/>
</dbReference>
<evidence type="ECO:0000256" key="2">
    <source>
        <dbReference type="ARBA" id="ARBA00008675"/>
    </source>
</evidence>
<dbReference type="Pfam" id="PF02861">
    <property type="entry name" value="Clp_N"/>
    <property type="match status" value="1"/>
</dbReference>
<dbReference type="PANTHER" id="PTHR11638:SF18">
    <property type="entry name" value="HEAT SHOCK PROTEIN 104"/>
    <property type="match status" value="1"/>
</dbReference>
<dbReference type="InterPro" id="IPR019489">
    <property type="entry name" value="Clp_ATPase_C"/>
</dbReference>